<evidence type="ECO:0000313" key="3">
    <source>
        <dbReference type="Proteomes" id="UP000289166"/>
    </source>
</evidence>
<proteinExistence type="predicted"/>
<keyword evidence="3" id="KW-1185">Reference proteome</keyword>
<protein>
    <submittedName>
        <fullName evidence="2">Uncharacterized protein</fullName>
    </submittedName>
</protein>
<evidence type="ECO:0000313" key="2">
    <source>
        <dbReference type="EMBL" id="RXE57726.1"/>
    </source>
</evidence>
<organism evidence="2 3">
    <name type="scientific">Acetivibrio mesophilus</name>
    <dbReference type="NCBI Taxonomy" id="2487273"/>
    <lineage>
        <taxon>Bacteria</taxon>
        <taxon>Bacillati</taxon>
        <taxon>Bacillota</taxon>
        <taxon>Clostridia</taxon>
        <taxon>Eubacteriales</taxon>
        <taxon>Oscillospiraceae</taxon>
        <taxon>Acetivibrio</taxon>
    </lineage>
</organism>
<dbReference type="PROSITE" id="PS51257">
    <property type="entry name" value="PROKAR_LIPOPROTEIN"/>
    <property type="match status" value="1"/>
</dbReference>
<comment type="caution">
    <text evidence="2">The sequence shown here is derived from an EMBL/GenBank/DDBJ whole genome shotgun (WGS) entry which is preliminary data.</text>
</comment>
<feature type="signal peptide" evidence="1">
    <location>
        <begin position="1"/>
        <end position="24"/>
    </location>
</feature>
<accession>A0A4Q0I0J2</accession>
<evidence type="ECO:0000256" key="1">
    <source>
        <dbReference type="SAM" id="SignalP"/>
    </source>
</evidence>
<dbReference type="EMBL" id="RLII01000039">
    <property type="protein sequence ID" value="RXE57726.1"/>
    <property type="molecule type" value="Genomic_DNA"/>
</dbReference>
<dbReference type="Proteomes" id="UP000289166">
    <property type="component" value="Unassembled WGS sequence"/>
</dbReference>
<keyword evidence="1" id="KW-0732">Signal</keyword>
<dbReference type="AlphaFoldDB" id="A0A4Q0I0J2"/>
<reference evidence="3" key="1">
    <citation type="submission" date="2018-11" db="EMBL/GenBank/DDBJ databases">
        <title>Genome sequencing of a novel mesophilic and cellulolytic organism within the genus Hungateiclostridium.</title>
        <authorList>
            <person name="Rettenmaier R."/>
            <person name="Liebl W."/>
            <person name="Zverlov V."/>
        </authorList>
    </citation>
    <scope>NUCLEOTIDE SEQUENCE [LARGE SCALE GENOMIC DNA]</scope>
    <source>
        <strain evidence="3">N2K1</strain>
    </source>
</reference>
<feature type="chain" id="PRO_5020690932" evidence="1">
    <location>
        <begin position="25"/>
        <end position="202"/>
    </location>
</feature>
<name>A0A4Q0I0J2_9FIRM</name>
<dbReference type="OrthoDB" id="1953804at2"/>
<sequence length="202" mass="23938">MKRILYTGCTIMFFILILSSCDKAETFPDEWKELKYVTDSFTLEDAKREGYVVMEDGDVTCGQEAWQNFVDLSSKKIPCKIRVVHYYTIGDPSDYDPEYYESIKDDYPMMFILELVYNGETFSVGHYEEEKLYTSEFKYLMKYEGEAETPKSNFTSFVRYVLVNDDKVTWDDIMHGVTSSKMDDYIPFREIYADLVYKEEYK</sequence>
<dbReference type="RefSeq" id="WP_069194076.1">
    <property type="nucleotide sequence ID" value="NZ_RLII01000039.1"/>
</dbReference>
<gene>
    <name evidence="2" type="ORF">EFD62_16055</name>
</gene>